<reference evidence="1 2" key="1">
    <citation type="submission" date="2016-10" db="EMBL/GenBank/DDBJ databases">
        <authorList>
            <person name="de Groot N.N."/>
        </authorList>
    </citation>
    <scope>NUCLEOTIDE SEQUENCE [LARGE SCALE GENOMIC DNA]</scope>
    <source>
        <strain evidence="1 2">CDM_5</strain>
    </source>
</reference>
<evidence type="ECO:0000313" key="1">
    <source>
        <dbReference type="EMBL" id="SEK86484.1"/>
    </source>
</evidence>
<gene>
    <name evidence="1" type="ORF">SAMN04488691_10213</name>
</gene>
<evidence type="ECO:0000313" key="2">
    <source>
        <dbReference type="Proteomes" id="UP000183894"/>
    </source>
</evidence>
<name>A0A1H7KIY7_HALLR</name>
<dbReference type="RefSeq" id="WP_139198298.1">
    <property type="nucleotide sequence ID" value="NZ_FOAD01000002.1"/>
</dbReference>
<organism evidence="1 2">
    <name type="scientific">Haloferax larsenii</name>
    <dbReference type="NCBI Taxonomy" id="302484"/>
    <lineage>
        <taxon>Archaea</taxon>
        <taxon>Methanobacteriati</taxon>
        <taxon>Methanobacteriota</taxon>
        <taxon>Stenosarchaea group</taxon>
        <taxon>Halobacteria</taxon>
        <taxon>Halobacteriales</taxon>
        <taxon>Haloferacaceae</taxon>
        <taxon>Haloferax</taxon>
    </lineage>
</organism>
<dbReference type="AlphaFoldDB" id="A0A1H7KIY7"/>
<dbReference type="Proteomes" id="UP000183894">
    <property type="component" value="Unassembled WGS sequence"/>
</dbReference>
<protein>
    <submittedName>
        <fullName evidence="1">Uncharacterized protein family (UPF0175)</fullName>
    </submittedName>
</protein>
<dbReference type="OrthoDB" id="34535at2157"/>
<accession>A0A1H7KIY7</accession>
<dbReference type="EMBL" id="FOAD01000002">
    <property type="protein sequence ID" value="SEK86484.1"/>
    <property type="molecule type" value="Genomic_DNA"/>
</dbReference>
<sequence length="198" mass="22331">MSSRNRQNGGGGDNPRLNAAERIFLLLLKVQDREPVPGNLFAQKEAFLIAKNLGPLEEYFDFDPHLQGPYSEVVESTIDDLRFRGYVGKSGKEIELTQKGNAIAEDIIDQADSDVFSLVEDVKNLANDLTKDELLVYIYYTYPQMTTKSWEKSDLEPKRREIAAKLYNKSKVSLSKGADLAGMDLIDFRRYISGADNN</sequence>
<proteinExistence type="predicted"/>